<evidence type="ECO:0000256" key="2">
    <source>
        <dbReference type="SAM" id="SignalP"/>
    </source>
</evidence>
<dbReference type="SUPFAM" id="SSF53850">
    <property type="entry name" value="Periplasmic binding protein-like II"/>
    <property type="match status" value="1"/>
</dbReference>
<dbReference type="Pfam" id="PF01547">
    <property type="entry name" value="SBP_bac_1"/>
    <property type="match status" value="1"/>
</dbReference>
<name>A0A4U0FBD7_9BACL</name>
<dbReference type="Proteomes" id="UP000309673">
    <property type="component" value="Unassembled WGS sequence"/>
</dbReference>
<reference evidence="3 4" key="1">
    <citation type="submission" date="2019-04" db="EMBL/GenBank/DDBJ databases">
        <title>Cohnella sp. nov., isolated from soil.</title>
        <authorList>
            <person name="Kim W."/>
        </authorList>
    </citation>
    <scope>NUCLEOTIDE SEQUENCE [LARGE SCALE GENOMIC DNA]</scope>
    <source>
        <strain evidence="3 4">CAU 1483</strain>
    </source>
</reference>
<dbReference type="InterPro" id="IPR006059">
    <property type="entry name" value="SBP"/>
</dbReference>
<evidence type="ECO:0000256" key="1">
    <source>
        <dbReference type="SAM" id="MobiDB-lite"/>
    </source>
</evidence>
<dbReference type="OrthoDB" id="2823382at2"/>
<dbReference type="InterPro" id="IPR050490">
    <property type="entry name" value="Bact_solute-bd_prot1"/>
</dbReference>
<organism evidence="3 4">
    <name type="scientific">Cohnella pontilimi</name>
    <dbReference type="NCBI Taxonomy" id="2564100"/>
    <lineage>
        <taxon>Bacteria</taxon>
        <taxon>Bacillati</taxon>
        <taxon>Bacillota</taxon>
        <taxon>Bacilli</taxon>
        <taxon>Bacillales</taxon>
        <taxon>Paenibacillaceae</taxon>
        <taxon>Cohnella</taxon>
    </lineage>
</organism>
<gene>
    <name evidence="3" type="ORF">E5161_09130</name>
</gene>
<dbReference type="Gene3D" id="3.40.190.10">
    <property type="entry name" value="Periplasmic binding protein-like II"/>
    <property type="match status" value="1"/>
</dbReference>
<sequence length="479" mass="52326">MKKSFVLTLIGIFALMMVLSACGGSGSNSGSPSASGSSSPAASPSASASASSSDVSASPSASESEASEFPPLPEEQKKDISGEITVWSSWELKSLSTFFNNTYPNVKVNNVVMQFDELHNKLKTVLAAGKGVPDVVMVDGSKMGEFNTIDGLEDLLQQPYDAGRYKPFFADSHWQRFESLDGSKLLAIPWTTPPALSFYRADVMDAAGFPSDPAEFGEYIQDKDNFINLAKTLAADKKYVYDYDTTIVNVMTSGVGFFDRDLNWVRNTDQFVTALDTAKEMKKEKLASNINFYDDKGAQAMAKGKTVMFYSGDWGVWDIDGKAKDTKGKWRVTNLPFGVYGGMGGASLAIPSAAKNKLGGWEYIRLNILGMDNSNKEAIQWSNPTGFLPAFDLAKTEEKPLEILGGQKPLMMYKELVKNIPLNIPTPLDAKANDIWNKMLQEAIDKNTDSHTALQQIQDAVMKAVSKDRDALLTKMGKK</sequence>
<dbReference type="AlphaFoldDB" id="A0A4U0FBD7"/>
<dbReference type="PROSITE" id="PS51257">
    <property type="entry name" value="PROKAR_LIPOPROTEIN"/>
    <property type="match status" value="1"/>
</dbReference>
<feature type="compositionally biased region" description="Low complexity" evidence="1">
    <location>
        <begin position="28"/>
        <end position="69"/>
    </location>
</feature>
<evidence type="ECO:0000313" key="3">
    <source>
        <dbReference type="EMBL" id="TJY42163.1"/>
    </source>
</evidence>
<keyword evidence="2" id="KW-0732">Signal</keyword>
<feature type="chain" id="PRO_5039150714" evidence="2">
    <location>
        <begin position="24"/>
        <end position="479"/>
    </location>
</feature>
<comment type="caution">
    <text evidence="3">The sequence shown here is derived from an EMBL/GenBank/DDBJ whole genome shotgun (WGS) entry which is preliminary data.</text>
</comment>
<feature type="signal peptide" evidence="2">
    <location>
        <begin position="1"/>
        <end position="23"/>
    </location>
</feature>
<proteinExistence type="predicted"/>
<accession>A0A4U0FBD7</accession>
<protein>
    <submittedName>
        <fullName evidence="3">Carbohydrate ABC transporter substrate-binding protein</fullName>
    </submittedName>
</protein>
<dbReference type="EMBL" id="SUPK01000004">
    <property type="protein sequence ID" value="TJY42163.1"/>
    <property type="molecule type" value="Genomic_DNA"/>
</dbReference>
<keyword evidence="4" id="KW-1185">Reference proteome</keyword>
<evidence type="ECO:0000313" key="4">
    <source>
        <dbReference type="Proteomes" id="UP000309673"/>
    </source>
</evidence>
<dbReference type="PANTHER" id="PTHR43649">
    <property type="entry name" value="ARABINOSE-BINDING PROTEIN-RELATED"/>
    <property type="match status" value="1"/>
</dbReference>
<feature type="region of interest" description="Disordered" evidence="1">
    <location>
        <begin position="27"/>
        <end position="77"/>
    </location>
</feature>
<dbReference type="PANTHER" id="PTHR43649:SF12">
    <property type="entry name" value="DIACETYLCHITOBIOSE BINDING PROTEIN DASA"/>
    <property type="match status" value="1"/>
</dbReference>